<dbReference type="AlphaFoldDB" id="A0A7V4U316"/>
<gene>
    <name evidence="1" type="ORF">ENK44_09745</name>
</gene>
<dbReference type="Proteomes" id="UP000885779">
    <property type="component" value="Unassembled WGS sequence"/>
</dbReference>
<evidence type="ECO:0000313" key="1">
    <source>
        <dbReference type="EMBL" id="HGY55974.1"/>
    </source>
</evidence>
<protein>
    <submittedName>
        <fullName evidence="1">Uncharacterized protein</fullName>
    </submittedName>
</protein>
<organism evidence="1">
    <name type="scientific">Caldithrix abyssi</name>
    <dbReference type="NCBI Taxonomy" id="187145"/>
    <lineage>
        <taxon>Bacteria</taxon>
        <taxon>Pseudomonadati</taxon>
        <taxon>Calditrichota</taxon>
        <taxon>Calditrichia</taxon>
        <taxon>Calditrichales</taxon>
        <taxon>Calditrichaceae</taxon>
        <taxon>Caldithrix</taxon>
    </lineage>
</organism>
<comment type="caution">
    <text evidence="1">The sequence shown here is derived from an EMBL/GenBank/DDBJ whole genome shotgun (WGS) entry which is preliminary data.</text>
</comment>
<proteinExistence type="predicted"/>
<name>A0A7V4U316_CALAY</name>
<dbReference type="EMBL" id="DRQG01000090">
    <property type="protein sequence ID" value="HGY55974.1"/>
    <property type="molecule type" value="Genomic_DNA"/>
</dbReference>
<dbReference type="PROSITE" id="PS51257">
    <property type="entry name" value="PROKAR_LIPOPROTEIN"/>
    <property type="match status" value="1"/>
</dbReference>
<accession>A0A7V4U316</accession>
<sequence>MKALTLFIAIFIIACTNGPAPPTDFSYPLNAGNHWEYRRTIQITNIRPDSLKEQFMMADTFYIEVTVGDLVTLKNNLSAVPIIAKTSQRNDSLFSINFYQQDASGLFQVAYLPAHFVPGLPKTNRLQFRFKGRTYASLQNLSDALSGYYPDVLSMRSDSLIFYDPPRPILSYPLFIGKRWDLANDSFRIEKYITDYGPINLPAGDFEAFTIRWLYYFDGKDTPDEDLALFEYISKKGLLKRRIQALNGILTTQTGDELGYFDYYENLELVSYDVAAK</sequence>
<reference evidence="1" key="1">
    <citation type="journal article" date="2020" name="mSystems">
        <title>Genome- and Community-Level Interaction Insights into Carbon Utilization and Element Cycling Functions of Hydrothermarchaeota in Hydrothermal Sediment.</title>
        <authorList>
            <person name="Zhou Z."/>
            <person name="Liu Y."/>
            <person name="Xu W."/>
            <person name="Pan J."/>
            <person name="Luo Z.H."/>
            <person name="Li M."/>
        </authorList>
    </citation>
    <scope>NUCLEOTIDE SEQUENCE [LARGE SCALE GENOMIC DNA]</scope>
    <source>
        <strain evidence="1">HyVt-577</strain>
    </source>
</reference>